<evidence type="ECO:0000313" key="1">
    <source>
        <dbReference type="EMBL" id="KUG61011.1"/>
    </source>
</evidence>
<gene>
    <name evidence="1" type="ORF">AVL61_15295</name>
</gene>
<comment type="caution">
    <text evidence="1">The sequence shown here is derived from an EMBL/GenBank/DDBJ whole genome shotgun (WGS) entry which is preliminary data.</text>
</comment>
<dbReference type="Gene3D" id="3.90.180.10">
    <property type="entry name" value="Medium-chain alcohol dehydrogenases, catalytic domain"/>
    <property type="match status" value="1"/>
</dbReference>
<dbReference type="Pfam" id="PF13602">
    <property type="entry name" value="ADH_zinc_N_2"/>
    <property type="match status" value="1"/>
</dbReference>
<accession>A0A0W8IMI3</accession>
<dbReference type="RefSeq" id="WP_058873582.1">
    <property type="nucleotide sequence ID" value="NZ_LQBK01000007.1"/>
</dbReference>
<protein>
    <recommendedName>
        <fullName evidence="3">Enoyl reductase (ER) domain-containing protein</fullName>
    </recommendedName>
</protein>
<evidence type="ECO:0008006" key="3">
    <source>
        <dbReference type="Google" id="ProtNLM"/>
    </source>
</evidence>
<sequence>MLVTCANPGGPAATLLLIGRAAGRRLLPGGRRIRLYGTTSWRLDRRPPPAAWATLYELLEAGRIRPVIADRLPLPEAARAHTMLESGDVVGTLVLLAPAPDTA</sequence>
<dbReference type="AlphaFoldDB" id="A0A0W8IMI3"/>
<proteinExistence type="predicted"/>
<dbReference type="Gene3D" id="3.40.50.720">
    <property type="entry name" value="NAD(P)-binding Rossmann-like Domain"/>
    <property type="match status" value="1"/>
</dbReference>
<dbReference type="Proteomes" id="UP000053512">
    <property type="component" value="Unassembled WGS sequence"/>
</dbReference>
<reference evidence="2" key="1">
    <citation type="submission" date="2015-12" db="EMBL/GenBank/DDBJ databases">
        <authorList>
            <person name="Nair G.R."/>
            <person name="Kaur G."/>
            <person name="Mayilraj S."/>
        </authorList>
    </citation>
    <scope>NUCLEOTIDE SEQUENCE [LARGE SCALE GENOMIC DNA]</scope>
    <source>
        <strain evidence="2">CD08_4</strain>
    </source>
</reference>
<dbReference type="EMBL" id="LQBK01000007">
    <property type="protein sequence ID" value="KUG61011.1"/>
    <property type="molecule type" value="Genomic_DNA"/>
</dbReference>
<name>A0A0W8IMI3_KOCRO</name>
<organism evidence="1 2">
    <name type="scientific">Kocuria rosea subsp. polaris</name>
    <dbReference type="NCBI Taxonomy" id="136273"/>
    <lineage>
        <taxon>Bacteria</taxon>
        <taxon>Bacillati</taxon>
        <taxon>Actinomycetota</taxon>
        <taxon>Actinomycetes</taxon>
        <taxon>Micrococcales</taxon>
        <taxon>Micrococcaceae</taxon>
        <taxon>Kocuria</taxon>
    </lineage>
</organism>
<evidence type="ECO:0000313" key="2">
    <source>
        <dbReference type="Proteomes" id="UP000053512"/>
    </source>
</evidence>